<dbReference type="InterPro" id="IPR001611">
    <property type="entry name" value="Leu-rich_rpt"/>
</dbReference>
<dbReference type="Gene3D" id="3.80.10.10">
    <property type="entry name" value="Ribonuclease Inhibitor"/>
    <property type="match status" value="1"/>
</dbReference>
<dbReference type="SUPFAM" id="SSF52047">
    <property type="entry name" value="RNI-like"/>
    <property type="match status" value="1"/>
</dbReference>
<dbReference type="OrthoDB" id="120976at2759"/>
<organism evidence="1 2">
    <name type="scientific">Digitaria exilis</name>
    <dbReference type="NCBI Taxonomy" id="1010633"/>
    <lineage>
        <taxon>Eukaryota</taxon>
        <taxon>Viridiplantae</taxon>
        <taxon>Streptophyta</taxon>
        <taxon>Embryophyta</taxon>
        <taxon>Tracheophyta</taxon>
        <taxon>Spermatophyta</taxon>
        <taxon>Magnoliopsida</taxon>
        <taxon>Liliopsida</taxon>
        <taxon>Poales</taxon>
        <taxon>Poaceae</taxon>
        <taxon>PACMAD clade</taxon>
        <taxon>Panicoideae</taxon>
        <taxon>Panicodae</taxon>
        <taxon>Paniceae</taxon>
        <taxon>Anthephorinae</taxon>
        <taxon>Digitaria</taxon>
    </lineage>
</organism>
<dbReference type="Proteomes" id="UP000636709">
    <property type="component" value="Unassembled WGS sequence"/>
</dbReference>
<gene>
    <name evidence="1" type="ORF">HU200_059459</name>
</gene>
<keyword evidence="2" id="KW-1185">Reference proteome</keyword>
<dbReference type="SMART" id="SM00368">
    <property type="entry name" value="LRR_RI"/>
    <property type="match status" value="4"/>
</dbReference>
<name>A0A835A7U1_9POAL</name>
<protein>
    <submittedName>
        <fullName evidence="1">Uncharacterized protein</fullName>
    </submittedName>
</protein>
<reference evidence="1" key="1">
    <citation type="submission" date="2020-07" db="EMBL/GenBank/DDBJ databases">
        <title>Genome sequence and genetic diversity analysis of an under-domesticated orphan crop, white fonio (Digitaria exilis).</title>
        <authorList>
            <person name="Bennetzen J.L."/>
            <person name="Chen S."/>
            <person name="Ma X."/>
            <person name="Wang X."/>
            <person name="Yssel A.E.J."/>
            <person name="Chaluvadi S.R."/>
            <person name="Johnson M."/>
            <person name="Gangashetty P."/>
            <person name="Hamidou F."/>
            <person name="Sanogo M.D."/>
            <person name="Zwaenepoel A."/>
            <person name="Wallace J."/>
            <person name="Van De Peer Y."/>
            <person name="Van Deynze A."/>
        </authorList>
    </citation>
    <scope>NUCLEOTIDE SEQUENCE</scope>
    <source>
        <tissue evidence="1">Leaves</tissue>
    </source>
</reference>
<evidence type="ECO:0000313" key="1">
    <source>
        <dbReference type="EMBL" id="KAF8657999.1"/>
    </source>
</evidence>
<comment type="caution">
    <text evidence="1">The sequence shown here is derived from an EMBL/GenBank/DDBJ whole genome shotgun (WGS) entry which is preliminary data.</text>
</comment>
<dbReference type="Pfam" id="PF13516">
    <property type="entry name" value="LRR_6"/>
    <property type="match status" value="2"/>
</dbReference>
<proteinExistence type="predicted"/>
<accession>A0A835A7U1</accession>
<dbReference type="AlphaFoldDB" id="A0A835A7U1"/>
<dbReference type="PANTHER" id="PTHR47818">
    <property type="entry name" value="RNI-LIKE SUPERFAMILY PROTEIN"/>
    <property type="match status" value="1"/>
</dbReference>
<sequence>MAELGSTKELEVETGAPVPSLLSLCLDAAAARLTRDCAGVGTGGAGWPGGFVEEGGGEADEDHLGPEQVAEALPWELLHRLASRLPPAALELLHHAAQARCCYPSDTTAGLGEQDDDRRGMKRSRCEDFNTAWQSLFKLRWPHNFNTGHDSMVTVNWQQQYWERHLQECLDEATESALLPSFCGSIGDLSVSAKIMNSIYRSEDISQQHSRLTCQCLRLQGVLCTTETYDLLQYCKLERLMFIRIISEPEVNGVCLILSCHAETLLSLEFIHCQLYPAVMDKICKAIWPKGSRSHEIKQFRIISSRICEARPLTVSGGLLSFLSSGKSLRLLSFHDTKMQSSFAQMIIHTLLESSCGLQTLEISENNISGWLSKVNKSSTSLSTLKSDISLNSLSVLNLRGNNLQDDDVVDLHKILFKMPNLRDLDISCNPIMDEGISSLIPFLSWAIQKENPLLRLRVENCDLSSIGVGTLLECLTSAKQPLDMLSIADNSLGSRVAPALAKFLGSHVRDLNVEDIDLGTLGFQILEEALPMEVALSHINISKNRGGIRAAYFVSRLILRGPNLISVNAAANILPSESLEVICNTLKQRTGNLERVDLSGNIHLSGAISPAFLEFKKHGKSILVIQSNFRTYLSYGHIERIWYDLLDWARGMGWVIAVTSDKNELIFDKGFSGQSLQKNRENEVWNAWVHDLEFVLWSIFQGKVLVQ</sequence>
<dbReference type="InterPro" id="IPR032675">
    <property type="entry name" value="LRR_dom_sf"/>
</dbReference>
<dbReference type="PANTHER" id="PTHR47818:SF2">
    <property type="entry name" value="F-BOX DOMAIN-CONTAINING PROTEIN"/>
    <property type="match status" value="1"/>
</dbReference>
<evidence type="ECO:0000313" key="2">
    <source>
        <dbReference type="Proteomes" id="UP000636709"/>
    </source>
</evidence>
<dbReference type="EMBL" id="JACEFO010002484">
    <property type="protein sequence ID" value="KAF8657999.1"/>
    <property type="molecule type" value="Genomic_DNA"/>
</dbReference>